<evidence type="ECO:0000259" key="6">
    <source>
        <dbReference type="PROSITE" id="PS50943"/>
    </source>
</evidence>
<keyword evidence="2" id="KW-0378">Hydrolase</keyword>
<dbReference type="PROSITE" id="PS00501">
    <property type="entry name" value="SPASE_I_1"/>
    <property type="match status" value="1"/>
</dbReference>
<dbReference type="InterPro" id="IPR019756">
    <property type="entry name" value="Pept_S26A_signal_pept_1_Ser-AS"/>
</dbReference>
<dbReference type="Pfam" id="PF12844">
    <property type="entry name" value="HTH_19"/>
    <property type="match status" value="1"/>
</dbReference>
<dbReference type="AlphaFoldDB" id="A0A9W6GII5"/>
<dbReference type="Proteomes" id="UP001144471">
    <property type="component" value="Unassembled WGS sequence"/>
</dbReference>
<dbReference type="InterPro" id="IPR036286">
    <property type="entry name" value="LexA/Signal_pep-like_sf"/>
</dbReference>
<dbReference type="CDD" id="cd00093">
    <property type="entry name" value="HTH_XRE"/>
    <property type="match status" value="1"/>
</dbReference>
<keyword evidence="4" id="KW-0238">DNA-binding</keyword>
<dbReference type="SMART" id="SM00530">
    <property type="entry name" value="HTH_XRE"/>
    <property type="match status" value="1"/>
</dbReference>
<accession>A0A9W6GII5</accession>
<dbReference type="CDD" id="cd06529">
    <property type="entry name" value="S24_LexA-like"/>
    <property type="match status" value="1"/>
</dbReference>
<dbReference type="InterPro" id="IPR010982">
    <property type="entry name" value="Lambda_DNA-bd_dom_sf"/>
</dbReference>
<organism evidence="7 8">
    <name type="scientific">Propionigenium maris DSM 9537</name>
    <dbReference type="NCBI Taxonomy" id="1123000"/>
    <lineage>
        <taxon>Bacteria</taxon>
        <taxon>Fusobacteriati</taxon>
        <taxon>Fusobacteriota</taxon>
        <taxon>Fusobacteriia</taxon>
        <taxon>Fusobacteriales</taxon>
        <taxon>Fusobacteriaceae</taxon>
        <taxon>Propionigenium</taxon>
    </lineage>
</organism>
<evidence type="ECO:0000256" key="1">
    <source>
        <dbReference type="ARBA" id="ARBA00022670"/>
    </source>
</evidence>
<dbReference type="PANTHER" id="PTHR40661">
    <property type="match status" value="1"/>
</dbReference>
<dbReference type="EMBL" id="BSDY01000001">
    <property type="protein sequence ID" value="GLI54524.1"/>
    <property type="molecule type" value="Genomic_DNA"/>
</dbReference>
<reference evidence="7" key="1">
    <citation type="submission" date="2022-12" db="EMBL/GenBank/DDBJ databases">
        <title>Reference genome sequencing for broad-spectrum identification of bacterial and archaeal isolates by mass spectrometry.</title>
        <authorList>
            <person name="Sekiguchi Y."/>
            <person name="Tourlousse D.M."/>
        </authorList>
    </citation>
    <scope>NUCLEOTIDE SEQUENCE</scope>
    <source>
        <strain evidence="7">10succ1</strain>
    </source>
</reference>
<dbReference type="Pfam" id="PF00717">
    <property type="entry name" value="Peptidase_S24"/>
    <property type="match status" value="1"/>
</dbReference>
<dbReference type="GO" id="GO:0003677">
    <property type="term" value="F:DNA binding"/>
    <property type="evidence" value="ECO:0007669"/>
    <property type="project" value="UniProtKB-KW"/>
</dbReference>
<evidence type="ECO:0000256" key="4">
    <source>
        <dbReference type="ARBA" id="ARBA00023125"/>
    </source>
</evidence>
<dbReference type="GO" id="GO:0006508">
    <property type="term" value="P:proteolysis"/>
    <property type="evidence" value="ECO:0007669"/>
    <property type="project" value="UniProtKB-KW"/>
</dbReference>
<dbReference type="InterPro" id="IPR001387">
    <property type="entry name" value="Cro/C1-type_HTH"/>
</dbReference>
<dbReference type="RefSeq" id="WP_281832191.1">
    <property type="nucleotide sequence ID" value="NZ_BSDY01000001.1"/>
</dbReference>
<feature type="domain" description="HTH cro/C1-type" evidence="6">
    <location>
        <begin position="8"/>
        <end position="69"/>
    </location>
</feature>
<evidence type="ECO:0000256" key="3">
    <source>
        <dbReference type="ARBA" id="ARBA00023015"/>
    </source>
</evidence>
<keyword evidence="1" id="KW-0645">Protease</keyword>
<comment type="caution">
    <text evidence="7">The sequence shown here is derived from an EMBL/GenBank/DDBJ whole genome shotgun (WGS) entry which is preliminary data.</text>
</comment>
<dbReference type="GO" id="GO:0016020">
    <property type="term" value="C:membrane"/>
    <property type="evidence" value="ECO:0007669"/>
    <property type="project" value="InterPro"/>
</dbReference>
<dbReference type="SUPFAM" id="SSF51306">
    <property type="entry name" value="LexA/Signal peptidase"/>
    <property type="match status" value="1"/>
</dbReference>
<gene>
    <name evidence="7" type="ORF">PM10SUCC1_00390</name>
</gene>
<keyword evidence="8" id="KW-1185">Reference proteome</keyword>
<protein>
    <submittedName>
        <fullName evidence="7">Phage associated-repressor</fullName>
    </submittedName>
</protein>
<dbReference type="Gene3D" id="1.10.260.40">
    <property type="entry name" value="lambda repressor-like DNA-binding domains"/>
    <property type="match status" value="1"/>
</dbReference>
<dbReference type="InterPro" id="IPR039418">
    <property type="entry name" value="LexA-like"/>
</dbReference>
<dbReference type="GO" id="GO:0004252">
    <property type="term" value="F:serine-type endopeptidase activity"/>
    <property type="evidence" value="ECO:0007669"/>
    <property type="project" value="InterPro"/>
</dbReference>
<dbReference type="Gene3D" id="2.10.109.10">
    <property type="entry name" value="Umud Fragment, subunit A"/>
    <property type="match status" value="1"/>
</dbReference>
<name>A0A9W6GII5_9FUSO</name>
<keyword evidence="3" id="KW-0805">Transcription regulation</keyword>
<sequence length="249" mass="27911">MNNIFDKLKTKRKEKGYSLEAVQETLKADYDLIIDKSNISRYENGKVKTVDAKVIKALCKIYGLDYIEVFKELGFIDRECPYEENHNLMKVPLYSSASAGLGCLADSDPIGSTYFPKTNGDLVSVKVDGDSMEPTFKDGQYIIVKKEVEVNSGDVGVFLHKVTGECVVKRLEKKEGKYFLSSDNPKYSDKEILSESIVCCGKVIGITDQNVSKKKLDPLYSLIDNLPIGKRSLAEKLLMTLFEEDESKS</sequence>
<proteinExistence type="predicted"/>
<evidence type="ECO:0000256" key="5">
    <source>
        <dbReference type="ARBA" id="ARBA00023163"/>
    </source>
</evidence>
<evidence type="ECO:0000256" key="2">
    <source>
        <dbReference type="ARBA" id="ARBA00022801"/>
    </source>
</evidence>
<dbReference type="SUPFAM" id="SSF47413">
    <property type="entry name" value="lambda repressor-like DNA-binding domains"/>
    <property type="match status" value="1"/>
</dbReference>
<keyword evidence="5" id="KW-0804">Transcription</keyword>
<dbReference type="PANTHER" id="PTHR40661:SF3">
    <property type="entry name" value="FELS-1 PROPHAGE TRANSCRIPTIONAL REGULATOR"/>
    <property type="match status" value="1"/>
</dbReference>
<dbReference type="PROSITE" id="PS50943">
    <property type="entry name" value="HTH_CROC1"/>
    <property type="match status" value="1"/>
</dbReference>
<evidence type="ECO:0000313" key="8">
    <source>
        <dbReference type="Proteomes" id="UP001144471"/>
    </source>
</evidence>
<evidence type="ECO:0000313" key="7">
    <source>
        <dbReference type="EMBL" id="GLI54524.1"/>
    </source>
</evidence>
<dbReference type="InterPro" id="IPR015927">
    <property type="entry name" value="Peptidase_S24_S26A/B/C"/>
</dbReference>